<keyword evidence="2" id="KW-1185">Reference proteome</keyword>
<protein>
    <submittedName>
        <fullName evidence="1">Uncharacterized protein</fullName>
    </submittedName>
</protein>
<dbReference type="Proteomes" id="UP000777002">
    <property type="component" value="Unassembled WGS sequence"/>
</dbReference>
<dbReference type="EMBL" id="JACJKX010000003">
    <property type="protein sequence ID" value="MBM6928160.1"/>
    <property type="molecule type" value="Genomic_DNA"/>
</dbReference>
<name>A0ABS2GQQ3_9BURK</name>
<organism evidence="1 2">
    <name type="scientific">Parasutterella secunda</name>
    <dbReference type="NCBI Taxonomy" id="626947"/>
    <lineage>
        <taxon>Bacteria</taxon>
        <taxon>Pseudomonadati</taxon>
        <taxon>Pseudomonadota</taxon>
        <taxon>Betaproteobacteria</taxon>
        <taxon>Burkholderiales</taxon>
        <taxon>Sutterellaceae</taxon>
        <taxon>Parasutterella</taxon>
    </lineage>
</organism>
<evidence type="ECO:0000313" key="1">
    <source>
        <dbReference type="EMBL" id="MBM6928160.1"/>
    </source>
</evidence>
<dbReference type="RefSeq" id="WP_205049761.1">
    <property type="nucleotide sequence ID" value="NZ_JACJKX010000003.1"/>
</dbReference>
<proteinExistence type="predicted"/>
<accession>A0ABS2GQQ3</accession>
<sequence>MKYVLTQQTKDFIKAVCADEARAESIITQAETIFNAEQDDCTFDIGEMKVGISRNWATIFLSRYVSCKYVKEDWELTDDEINSIDQEEKLAA</sequence>
<evidence type="ECO:0000313" key="2">
    <source>
        <dbReference type="Proteomes" id="UP000777002"/>
    </source>
</evidence>
<comment type="caution">
    <text evidence="1">The sequence shown here is derived from an EMBL/GenBank/DDBJ whole genome shotgun (WGS) entry which is preliminary data.</text>
</comment>
<reference evidence="1 2" key="1">
    <citation type="journal article" date="2021" name="Sci. Rep.">
        <title>The distribution of antibiotic resistance genes in chicken gut microbiota commensals.</title>
        <authorList>
            <person name="Juricova H."/>
            <person name="Matiasovicova J."/>
            <person name="Kubasova T."/>
            <person name="Cejkova D."/>
            <person name="Rychlik I."/>
        </authorList>
    </citation>
    <scope>NUCLEOTIDE SEQUENCE [LARGE SCALE GENOMIC DNA]</scope>
    <source>
        <strain evidence="1 2">An562</strain>
    </source>
</reference>
<gene>
    <name evidence="1" type="ORF">H5985_02605</name>
</gene>